<evidence type="ECO:0000256" key="1">
    <source>
        <dbReference type="SAM" id="Phobius"/>
    </source>
</evidence>
<accession>A0A7S7RPB9</accession>
<evidence type="ECO:0000313" key="2">
    <source>
        <dbReference type="EMBL" id="QOY53429.1"/>
    </source>
</evidence>
<dbReference type="EMBL" id="CP054492">
    <property type="protein sequence ID" value="QOY53429.1"/>
    <property type="molecule type" value="Genomic_DNA"/>
</dbReference>
<sequence length="104" mass="11822">MSLINKKSRVLFYIFLFLIGAVITEIIYLGTKGSSETIDSKVAFVKLAGLPDLAISTEASYVRHRSMSDMFSIFKDDVSLREYFVSTFTYSHSHIINKKSLNEK</sequence>
<evidence type="ECO:0000313" key="3">
    <source>
        <dbReference type="Proteomes" id="UP000593994"/>
    </source>
</evidence>
<keyword evidence="1" id="KW-1133">Transmembrane helix</keyword>
<keyword evidence="1" id="KW-0812">Transmembrane</keyword>
<dbReference type="Proteomes" id="UP000593994">
    <property type="component" value="Chromosome"/>
</dbReference>
<gene>
    <name evidence="2" type="ORF">HUE88_04055</name>
</gene>
<keyword evidence="1" id="KW-0472">Membrane</keyword>
<protein>
    <submittedName>
        <fullName evidence="2">Uncharacterized protein</fullName>
    </submittedName>
</protein>
<proteinExistence type="predicted"/>
<feature type="transmembrane region" description="Helical" evidence="1">
    <location>
        <begin position="12"/>
        <end position="31"/>
    </location>
</feature>
<reference evidence="2 3" key="1">
    <citation type="submission" date="2020-05" db="EMBL/GenBank/DDBJ databases">
        <title>Sulfurimonas marisnigri, sp. nov., and Sulfurimonas baltica, sp. nov., manganese oxide reducing chemolithoautotrophs of the class Epsilonproteobacteria isolated from the pelagic redoxclines of the Black and Baltic Seas and emended description of the genus Sulfurimonas.</title>
        <authorList>
            <person name="Henkel J.V."/>
            <person name="Laudan C."/>
            <person name="Werner J."/>
            <person name="Neu T."/>
            <person name="Plewe S."/>
            <person name="Sproer C."/>
            <person name="Bunk B."/>
            <person name="Schulz-Vogt H.N."/>
        </authorList>
    </citation>
    <scope>NUCLEOTIDE SEQUENCE [LARGE SCALE GENOMIC DNA]</scope>
    <source>
        <strain evidence="2 3">GD2</strain>
    </source>
</reference>
<dbReference type="AlphaFoldDB" id="A0A7S7RPB9"/>
<keyword evidence="3" id="KW-1185">Reference proteome</keyword>
<dbReference type="KEGG" id="sbal:HUE88_04055"/>
<name>A0A7S7RPB9_9BACT</name>
<organism evidence="2 3">
    <name type="scientific">Candidatus Sulfurimonas baltica</name>
    <dbReference type="NCBI Taxonomy" id="2740404"/>
    <lineage>
        <taxon>Bacteria</taxon>
        <taxon>Pseudomonadati</taxon>
        <taxon>Campylobacterota</taxon>
        <taxon>Epsilonproteobacteria</taxon>
        <taxon>Campylobacterales</taxon>
        <taxon>Sulfurimonadaceae</taxon>
        <taxon>Sulfurimonas</taxon>
    </lineage>
</organism>